<dbReference type="Pfam" id="PF00805">
    <property type="entry name" value="Pentapeptide"/>
    <property type="match status" value="3"/>
</dbReference>
<dbReference type="STRING" id="128403.WA1_23645"/>
<feature type="transmembrane region" description="Helical" evidence="1">
    <location>
        <begin position="182"/>
        <end position="203"/>
    </location>
</feature>
<dbReference type="OrthoDB" id="528457at2"/>
<dbReference type="AlphaFoldDB" id="A0A139X7N4"/>
<gene>
    <name evidence="2" type="ORF">WA1_23645</name>
</gene>
<dbReference type="SUPFAM" id="SSF141571">
    <property type="entry name" value="Pentapeptide repeat-like"/>
    <property type="match status" value="2"/>
</dbReference>
<dbReference type="PANTHER" id="PTHR14136">
    <property type="entry name" value="BTB_POZ DOMAIN-CONTAINING PROTEIN KCTD9"/>
    <property type="match status" value="1"/>
</dbReference>
<feature type="transmembrane region" description="Helical" evidence="1">
    <location>
        <begin position="120"/>
        <end position="139"/>
    </location>
</feature>
<dbReference type="Proteomes" id="UP000076925">
    <property type="component" value="Unassembled WGS sequence"/>
</dbReference>
<feature type="transmembrane region" description="Helical" evidence="1">
    <location>
        <begin position="209"/>
        <end position="228"/>
    </location>
</feature>
<protein>
    <submittedName>
        <fullName evidence="2">Low-complexity protein</fullName>
    </submittedName>
</protein>
<dbReference type="EMBL" id="ANNX02000026">
    <property type="protein sequence ID" value="KYC40642.1"/>
    <property type="molecule type" value="Genomic_DNA"/>
</dbReference>
<dbReference type="InterPro" id="IPR001646">
    <property type="entry name" value="5peptide_repeat"/>
</dbReference>
<feature type="transmembrane region" description="Helical" evidence="1">
    <location>
        <begin position="55"/>
        <end position="79"/>
    </location>
</feature>
<feature type="transmembrane region" description="Helical" evidence="1">
    <location>
        <begin position="240"/>
        <end position="259"/>
    </location>
</feature>
<feature type="transmembrane region" description="Helical" evidence="1">
    <location>
        <begin position="91"/>
        <end position="113"/>
    </location>
</feature>
<organism evidence="2 3">
    <name type="scientific">Scytonema hofmannii PCC 7110</name>
    <dbReference type="NCBI Taxonomy" id="128403"/>
    <lineage>
        <taxon>Bacteria</taxon>
        <taxon>Bacillati</taxon>
        <taxon>Cyanobacteriota</taxon>
        <taxon>Cyanophyceae</taxon>
        <taxon>Nostocales</taxon>
        <taxon>Scytonemataceae</taxon>
        <taxon>Scytonema</taxon>
    </lineage>
</organism>
<evidence type="ECO:0000313" key="3">
    <source>
        <dbReference type="Proteomes" id="UP000076925"/>
    </source>
</evidence>
<proteinExistence type="predicted"/>
<evidence type="ECO:0000313" key="2">
    <source>
        <dbReference type="EMBL" id="KYC40642.1"/>
    </source>
</evidence>
<name>A0A139X7N4_9CYAN</name>
<keyword evidence="3" id="KW-1185">Reference proteome</keyword>
<accession>A0A139X7N4</accession>
<dbReference type="Gene3D" id="2.160.20.80">
    <property type="entry name" value="E3 ubiquitin-protein ligase SopA"/>
    <property type="match status" value="2"/>
</dbReference>
<feature type="transmembrane region" description="Helical" evidence="1">
    <location>
        <begin position="151"/>
        <end position="175"/>
    </location>
</feature>
<evidence type="ECO:0000256" key="1">
    <source>
        <dbReference type="SAM" id="Phobius"/>
    </source>
</evidence>
<dbReference type="PANTHER" id="PTHR14136:SF17">
    <property type="entry name" value="BTB_POZ DOMAIN-CONTAINING PROTEIN KCTD9"/>
    <property type="match status" value="1"/>
</dbReference>
<dbReference type="InterPro" id="IPR051082">
    <property type="entry name" value="Pentapeptide-BTB/POZ_domain"/>
</dbReference>
<comment type="caution">
    <text evidence="2">The sequence shown here is derived from an EMBL/GenBank/DDBJ whole genome shotgun (WGS) entry which is preliminary data.</text>
</comment>
<sequence>MKYQPHPTNLKSKNFKEKDFTGADFSHVDIRGADFSNAVLISANFCNSKAGLPNFWVISLTGLSIIMALLAGLVSGYAAALIGDLLSNNSYGFYFFGLFSLITLAIFLTIIFWRGLGVMLATLAEVLASCLIAAVAFFPNKEPEIFLTINAQFTAIALAGAMASVINMAVAVALAKVIAMPLATTSTGLIGFVGIMLGVSLGVRSNELIYIQAGLIALLSITIGSSVGKEAINGNTKYQLIRSLTVGIVAYGGTSFRGANLTDADFTQATLTSVDFREANLIRTCWFQAKNLEQARVEGTYLEQPNVQHLAITKDGRGEEFNNLNLRYLNLKDANLQDASFISTDLSEANLQNANLFGVKLAQTQLYQANLTGACLTGAYIENWGISTDTQLDGIQCDYVYMRLPTPDDPDPWRKPDNRQETFKSGDFADFIAPIIQTLDLYKSQNVDPREVGKKFKTLDLFHYEGIDPTAAAIAITQLAESHPTADLELVALEGRGQEKIRLQAIVSNNANSSELNQEYFQKYTKIQSLSYTDLQAMLAGVAEKDERIRSLEKLLSDAMQQPKFFAQTYQSHGEFIMSKREENISKGNLNISGTQGNISGVVATGEDSSMTGVAMGTISGDVTNTINQLPDSDEPDKPGIKEILTDLQASIEADTSLSEEDKAEALEQVKKIAEAGQKPEEGAMQKIAKNALTFLKGLIVDLPSTAELVKTCGNLIPVIKQFFGLP</sequence>
<reference evidence="2 3" key="1">
    <citation type="journal article" date="2013" name="Genome Biol. Evol.">
        <title>Genomes of Stigonematalean cyanobacteria (subsection V) and the evolution of oxygenic photosynthesis from prokaryotes to plastids.</title>
        <authorList>
            <person name="Dagan T."/>
            <person name="Roettger M."/>
            <person name="Stucken K."/>
            <person name="Landan G."/>
            <person name="Koch R."/>
            <person name="Major P."/>
            <person name="Gould S.B."/>
            <person name="Goremykin V.V."/>
            <person name="Rippka R."/>
            <person name="Tandeau de Marsac N."/>
            <person name="Gugger M."/>
            <person name="Lockhart P.J."/>
            <person name="Allen J.F."/>
            <person name="Brune I."/>
            <person name="Maus I."/>
            <person name="Puhler A."/>
            <person name="Martin W.F."/>
        </authorList>
    </citation>
    <scope>NUCLEOTIDE SEQUENCE [LARGE SCALE GENOMIC DNA]</scope>
    <source>
        <strain evidence="2 3">PCC 7110</strain>
    </source>
</reference>
<keyword evidence="1" id="KW-0472">Membrane</keyword>
<dbReference type="RefSeq" id="WP_017740091.1">
    <property type="nucleotide sequence ID" value="NZ_KQ976354.1"/>
</dbReference>
<keyword evidence="1" id="KW-1133">Transmembrane helix</keyword>
<keyword evidence="1" id="KW-0812">Transmembrane</keyword>